<dbReference type="InterPro" id="IPR029058">
    <property type="entry name" value="AB_hydrolase_fold"/>
</dbReference>
<reference evidence="3" key="1">
    <citation type="journal article" date="2019" name="Int. J. Syst. Evol. Microbiol.">
        <title>The Global Catalogue of Microorganisms (GCM) 10K type strain sequencing project: providing services to taxonomists for standard genome sequencing and annotation.</title>
        <authorList>
            <consortium name="The Broad Institute Genomics Platform"/>
            <consortium name="The Broad Institute Genome Sequencing Center for Infectious Disease"/>
            <person name="Wu L."/>
            <person name="Ma J."/>
        </authorList>
    </citation>
    <scope>NUCLEOTIDE SEQUENCE [LARGE SCALE GENOMIC DNA]</scope>
    <source>
        <strain evidence="3">JCM 17130</strain>
    </source>
</reference>
<dbReference type="PANTHER" id="PTHR43798">
    <property type="entry name" value="MONOACYLGLYCEROL LIPASE"/>
    <property type="match status" value="1"/>
</dbReference>
<evidence type="ECO:0000259" key="1">
    <source>
        <dbReference type="Pfam" id="PF00561"/>
    </source>
</evidence>
<dbReference type="InterPro" id="IPR050266">
    <property type="entry name" value="AB_hydrolase_sf"/>
</dbReference>
<dbReference type="SUPFAM" id="SSF53474">
    <property type="entry name" value="alpha/beta-Hydrolases"/>
    <property type="match status" value="1"/>
</dbReference>
<proteinExistence type="predicted"/>
<dbReference type="PRINTS" id="PR00412">
    <property type="entry name" value="EPOXHYDRLASE"/>
</dbReference>
<organism evidence="2 3">
    <name type="scientific">Georgenia deserti</name>
    <dbReference type="NCBI Taxonomy" id="2093781"/>
    <lineage>
        <taxon>Bacteria</taxon>
        <taxon>Bacillati</taxon>
        <taxon>Actinomycetota</taxon>
        <taxon>Actinomycetes</taxon>
        <taxon>Micrococcales</taxon>
        <taxon>Bogoriellaceae</taxon>
        <taxon>Georgenia</taxon>
    </lineage>
</organism>
<dbReference type="RefSeq" id="WP_388008024.1">
    <property type="nucleotide sequence ID" value="NZ_JBHUEE010000007.1"/>
</dbReference>
<dbReference type="InterPro" id="IPR000073">
    <property type="entry name" value="AB_hydrolase_1"/>
</dbReference>
<dbReference type="PANTHER" id="PTHR43798:SF5">
    <property type="entry name" value="MONOACYLGLYCEROL LIPASE ABHD6"/>
    <property type="match status" value="1"/>
</dbReference>
<dbReference type="Proteomes" id="UP001597277">
    <property type="component" value="Unassembled WGS sequence"/>
</dbReference>
<name>A0ABW4L8P1_9MICO</name>
<dbReference type="Gene3D" id="3.40.50.1820">
    <property type="entry name" value="alpha/beta hydrolase"/>
    <property type="match status" value="1"/>
</dbReference>
<sequence>MTDGYGTHRRSGAPTSFDRAFVSGRVGMAEGSVAYRSGGRDGPAVILLHGASLDNGSITWRHVAEDLVTDHRVFAPDLPKHGESWPWHGRADQEALERVLLEMMDHLELSAATLVGLSLGAAVSLGVARRAPDRVERMVLASAGGIQDRVTAHELAYLSPRTPVSWALTRAQSARSLERFARRRLPFADDVTEAEIDRLAAAYVAEYTAKRRHGGHVFSDWNRFEIGPRRMRTNHLPHLSEVSCPTLLVHGEEDTSVPVRLAREAAERMPQGRLEVVAGAGHFVAQDHPREVVRLVRTFMDEMSPDGPTP</sequence>
<dbReference type="EMBL" id="JBHUEE010000007">
    <property type="protein sequence ID" value="MFD1718872.1"/>
    <property type="molecule type" value="Genomic_DNA"/>
</dbReference>
<dbReference type="PRINTS" id="PR00111">
    <property type="entry name" value="ABHYDROLASE"/>
</dbReference>
<feature type="domain" description="AB hydrolase-1" evidence="1">
    <location>
        <begin position="43"/>
        <end position="288"/>
    </location>
</feature>
<dbReference type="GO" id="GO:0016787">
    <property type="term" value="F:hydrolase activity"/>
    <property type="evidence" value="ECO:0007669"/>
    <property type="project" value="UniProtKB-KW"/>
</dbReference>
<keyword evidence="2" id="KW-0378">Hydrolase</keyword>
<gene>
    <name evidence="2" type="ORF">ACFSE6_13580</name>
</gene>
<evidence type="ECO:0000313" key="2">
    <source>
        <dbReference type="EMBL" id="MFD1718872.1"/>
    </source>
</evidence>
<dbReference type="Pfam" id="PF00561">
    <property type="entry name" value="Abhydrolase_1"/>
    <property type="match status" value="1"/>
</dbReference>
<comment type="caution">
    <text evidence="2">The sequence shown here is derived from an EMBL/GenBank/DDBJ whole genome shotgun (WGS) entry which is preliminary data.</text>
</comment>
<evidence type="ECO:0000313" key="3">
    <source>
        <dbReference type="Proteomes" id="UP001597277"/>
    </source>
</evidence>
<accession>A0ABW4L8P1</accession>
<dbReference type="InterPro" id="IPR000639">
    <property type="entry name" value="Epox_hydrolase-like"/>
</dbReference>
<protein>
    <submittedName>
        <fullName evidence="2">Alpha/beta fold hydrolase</fullName>
    </submittedName>
</protein>
<keyword evidence="3" id="KW-1185">Reference proteome</keyword>